<dbReference type="PROSITE" id="PS50297">
    <property type="entry name" value="ANK_REP_REGION"/>
    <property type="match status" value="1"/>
</dbReference>
<reference evidence="4" key="2">
    <citation type="submission" date="2019-09" db="UniProtKB">
        <authorList>
            <consortium name="WormBaseParasite"/>
        </authorList>
    </citation>
    <scope>IDENTIFICATION</scope>
</reference>
<keyword evidence="3" id="KW-1185">Reference proteome</keyword>
<dbReference type="AlphaFoldDB" id="A0A183FMG1"/>
<dbReference type="OrthoDB" id="5876368at2759"/>
<evidence type="ECO:0000313" key="2">
    <source>
        <dbReference type="EMBL" id="VDO76933.1"/>
    </source>
</evidence>
<dbReference type="InterPro" id="IPR002110">
    <property type="entry name" value="Ankyrin_rpt"/>
</dbReference>
<evidence type="ECO:0000256" key="1">
    <source>
        <dbReference type="PROSITE-ProRule" id="PRU00023"/>
    </source>
</evidence>
<name>A0A183FMG1_HELPZ</name>
<protein>
    <submittedName>
        <fullName evidence="4">ANK_REP_REGION domain-containing protein</fullName>
    </submittedName>
</protein>
<evidence type="ECO:0000313" key="4">
    <source>
        <dbReference type="WBParaSite" id="HPBE_0000857701-mRNA-1"/>
    </source>
</evidence>
<dbReference type="Proteomes" id="UP000050761">
    <property type="component" value="Unassembled WGS sequence"/>
</dbReference>
<evidence type="ECO:0000313" key="3">
    <source>
        <dbReference type="Proteomes" id="UP000050761"/>
    </source>
</evidence>
<reference evidence="2 3" key="1">
    <citation type="submission" date="2018-11" db="EMBL/GenBank/DDBJ databases">
        <authorList>
            <consortium name="Pathogen Informatics"/>
        </authorList>
    </citation>
    <scope>NUCLEOTIDE SEQUENCE [LARGE SCALE GENOMIC DNA]</scope>
</reference>
<organism evidence="3 4">
    <name type="scientific">Heligmosomoides polygyrus</name>
    <name type="common">Parasitic roundworm</name>
    <dbReference type="NCBI Taxonomy" id="6339"/>
    <lineage>
        <taxon>Eukaryota</taxon>
        <taxon>Metazoa</taxon>
        <taxon>Ecdysozoa</taxon>
        <taxon>Nematoda</taxon>
        <taxon>Chromadorea</taxon>
        <taxon>Rhabditida</taxon>
        <taxon>Rhabditina</taxon>
        <taxon>Rhabditomorpha</taxon>
        <taxon>Strongyloidea</taxon>
        <taxon>Heligmosomidae</taxon>
        <taxon>Heligmosomoides</taxon>
    </lineage>
</organism>
<keyword evidence="1" id="KW-0040">ANK repeat</keyword>
<dbReference type="PANTHER" id="PTHR24172:SF4">
    <property type="entry name" value="ANK_REP_REGION DOMAIN-CONTAINING PROTEIN"/>
    <property type="match status" value="1"/>
</dbReference>
<dbReference type="SUPFAM" id="SSF48403">
    <property type="entry name" value="Ankyrin repeat"/>
    <property type="match status" value="1"/>
</dbReference>
<dbReference type="Gene3D" id="1.25.40.20">
    <property type="entry name" value="Ankyrin repeat-containing domain"/>
    <property type="match status" value="1"/>
</dbReference>
<gene>
    <name evidence="2" type="ORF">HPBE_LOCUS8578</name>
</gene>
<dbReference type="PANTHER" id="PTHR24172">
    <property type="entry name" value="ANK_REP_REGION DOMAIN-CONTAINING PROTEIN"/>
    <property type="match status" value="1"/>
</dbReference>
<dbReference type="PROSITE" id="PS50088">
    <property type="entry name" value="ANK_REPEAT"/>
    <property type="match status" value="1"/>
</dbReference>
<sequence length="190" mass="21565">MLELLLRNIHSDIDMMDNEGRTALHYAAASCGLNGDPTMYYMLIEHGARDDVSDCEGFTPVDVRTNPSLVDVERARQQNQYPSLMANEWDSLFSSLSESALCRMIIDGELDLCQAPSMPQHEEVFGRLAQMQAQILGIWDAINAEDDRTLKQLLFQKEMAVCKDSYGRTPLHMAYKLHLVCKYIPQHNVP</sequence>
<feature type="repeat" description="ANK" evidence="1">
    <location>
        <begin position="19"/>
        <end position="55"/>
    </location>
</feature>
<dbReference type="Pfam" id="PF00023">
    <property type="entry name" value="Ank"/>
    <property type="match status" value="1"/>
</dbReference>
<dbReference type="InterPro" id="IPR036770">
    <property type="entry name" value="Ankyrin_rpt-contain_sf"/>
</dbReference>
<dbReference type="EMBL" id="UZAH01026191">
    <property type="protein sequence ID" value="VDO76933.1"/>
    <property type="molecule type" value="Genomic_DNA"/>
</dbReference>
<proteinExistence type="predicted"/>
<accession>A0A183FMG1</accession>
<accession>A0A3P7ZGD4</accession>
<dbReference type="WBParaSite" id="HPBE_0000857701-mRNA-1">
    <property type="protein sequence ID" value="HPBE_0000857701-mRNA-1"/>
    <property type="gene ID" value="HPBE_0000857701"/>
</dbReference>